<dbReference type="GO" id="GO:0003682">
    <property type="term" value="F:chromatin binding"/>
    <property type="evidence" value="ECO:0007669"/>
    <property type="project" value="InterPro"/>
</dbReference>
<dbReference type="InterPro" id="IPR001025">
    <property type="entry name" value="BAH_dom"/>
</dbReference>
<dbReference type="OrthoDB" id="10259622at2759"/>
<name>A0A9P5Y6M7_9AGAR</name>
<evidence type="ECO:0000256" key="1">
    <source>
        <dbReference type="SAM" id="MobiDB-lite"/>
    </source>
</evidence>
<dbReference type="CDD" id="cd04370">
    <property type="entry name" value="BAH"/>
    <property type="match status" value="1"/>
</dbReference>
<feature type="domain" description="BAH" evidence="2">
    <location>
        <begin position="49"/>
        <end position="176"/>
    </location>
</feature>
<feature type="compositionally biased region" description="Basic residues" evidence="1">
    <location>
        <begin position="1"/>
        <end position="16"/>
    </location>
</feature>
<dbReference type="PANTHER" id="PTHR46364">
    <property type="entry name" value="OS08G0421900 PROTEIN"/>
    <property type="match status" value="1"/>
</dbReference>
<sequence length="360" mass="40304">MPRRRRGRFTPKKTTKSHGGDPASPTEAEWRSMTEFGSFVVRDEEDVEHIFRKGDDATVLPYKAIVGEELPLHKYWVARIKEIRAKGEDEVWARVQWHWSGHEVAGTIKSFHGASCGNYERIYSDHFDYVSSSAFDAVVHVHKFFETNPNQPYIGKDEFYTRYTFEYKARIINPRPGSGTCVCEEPYSPDDTMGLMHFCPRPSCRHAYHQKCLLAEFKDPESSMTRSLRLLASSPDSDETIVLEDLISSEPPKKKRRGRPAKKSLDPIGVSLEDLLKGMPSGLVLVAQQPIVRGAAFSAGGVSGNVQAVLHARNMVYAALSGTPIPDDWEDNVDIDRAIVRVPGRKPIPAFVCPKCGGAI</sequence>
<comment type="caution">
    <text evidence="3">The sequence shown here is derived from an EMBL/GenBank/DDBJ whole genome shotgun (WGS) entry which is preliminary data.</text>
</comment>
<evidence type="ECO:0000313" key="3">
    <source>
        <dbReference type="EMBL" id="KAF9463258.1"/>
    </source>
</evidence>
<evidence type="ECO:0000259" key="2">
    <source>
        <dbReference type="PROSITE" id="PS51038"/>
    </source>
</evidence>
<keyword evidence="4" id="KW-1185">Reference proteome</keyword>
<gene>
    <name evidence="3" type="ORF">BDZ94DRAFT_1259504</name>
</gene>
<organism evidence="3 4">
    <name type="scientific">Collybia nuda</name>
    <dbReference type="NCBI Taxonomy" id="64659"/>
    <lineage>
        <taxon>Eukaryota</taxon>
        <taxon>Fungi</taxon>
        <taxon>Dikarya</taxon>
        <taxon>Basidiomycota</taxon>
        <taxon>Agaricomycotina</taxon>
        <taxon>Agaricomycetes</taxon>
        <taxon>Agaricomycetidae</taxon>
        <taxon>Agaricales</taxon>
        <taxon>Tricholomatineae</taxon>
        <taxon>Clitocybaceae</taxon>
        <taxon>Collybia</taxon>
    </lineage>
</organism>
<dbReference type="InterPro" id="IPR043151">
    <property type="entry name" value="BAH_sf"/>
</dbReference>
<dbReference type="PROSITE" id="PS51038">
    <property type="entry name" value="BAH"/>
    <property type="match status" value="1"/>
</dbReference>
<evidence type="ECO:0000313" key="4">
    <source>
        <dbReference type="Proteomes" id="UP000807353"/>
    </source>
</evidence>
<accession>A0A9P5Y6M7</accession>
<dbReference type="Gene3D" id="2.30.30.490">
    <property type="match status" value="1"/>
</dbReference>
<dbReference type="Proteomes" id="UP000807353">
    <property type="component" value="Unassembled WGS sequence"/>
</dbReference>
<protein>
    <recommendedName>
        <fullName evidence="2">BAH domain-containing protein</fullName>
    </recommendedName>
</protein>
<feature type="region of interest" description="Disordered" evidence="1">
    <location>
        <begin position="1"/>
        <end position="28"/>
    </location>
</feature>
<dbReference type="AlphaFoldDB" id="A0A9P5Y6M7"/>
<dbReference type="EMBL" id="MU150264">
    <property type="protein sequence ID" value="KAF9463258.1"/>
    <property type="molecule type" value="Genomic_DNA"/>
</dbReference>
<reference evidence="3" key="1">
    <citation type="submission" date="2020-11" db="EMBL/GenBank/DDBJ databases">
        <authorList>
            <consortium name="DOE Joint Genome Institute"/>
            <person name="Ahrendt S."/>
            <person name="Riley R."/>
            <person name="Andreopoulos W."/>
            <person name="Labutti K."/>
            <person name="Pangilinan J."/>
            <person name="Ruiz-Duenas F.J."/>
            <person name="Barrasa J.M."/>
            <person name="Sanchez-Garcia M."/>
            <person name="Camarero S."/>
            <person name="Miyauchi S."/>
            <person name="Serrano A."/>
            <person name="Linde D."/>
            <person name="Babiker R."/>
            <person name="Drula E."/>
            <person name="Ayuso-Fernandez I."/>
            <person name="Pacheco R."/>
            <person name="Padilla G."/>
            <person name="Ferreira P."/>
            <person name="Barriuso J."/>
            <person name="Kellner H."/>
            <person name="Castanera R."/>
            <person name="Alfaro M."/>
            <person name="Ramirez L."/>
            <person name="Pisabarro A.G."/>
            <person name="Kuo A."/>
            <person name="Tritt A."/>
            <person name="Lipzen A."/>
            <person name="He G."/>
            <person name="Yan M."/>
            <person name="Ng V."/>
            <person name="Cullen D."/>
            <person name="Martin F."/>
            <person name="Rosso M.-N."/>
            <person name="Henrissat B."/>
            <person name="Hibbett D."/>
            <person name="Martinez A.T."/>
            <person name="Grigoriev I.V."/>
        </authorList>
    </citation>
    <scope>NUCLEOTIDE SEQUENCE</scope>
    <source>
        <strain evidence="3">CBS 247.69</strain>
    </source>
</reference>
<proteinExistence type="predicted"/>